<dbReference type="GO" id="GO:0005096">
    <property type="term" value="F:GTPase activator activity"/>
    <property type="evidence" value="ECO:0000318"/>
    <property type="project" value="GO_Central"/>
</dbReference>
<proteinExistence type="predicted"/>
<reference evidence="3 5" key="2">
    <citation type="journal article" date="2013" name="Nature">
        <title>Insights into bilaterian evolution from three spiralian genomes.</title>
        <authorList>
            <person name="Simakov O."/>
            <person name="Marletaz F."/>
            <person name="Cho S.J."/>
            <person name="Edsinger-Gonzales E."/>
            <person name="Havlak P."/>
            <person name="Hellsten U."/>
            <person name="Kuo D.H."/>
            <person name="Larsson T."/>
            <person name="Lv J."/>
            <person name="Arendt D."/>
            <person name="Savage R."/>
            <person name="Osoegawa K."/>
            <person name="de Jong P."/>
            <person name="Grimwood J."/>
            <person name="Chapman J.A."/>
            <person name="Shapiro H."/>
            <person name="Aerts A."/>
            <person name="Otillar R.P."/>
            <person name="Terry A.Y."/>
            <person name="Boore J.L."/>
            <person name="Grigoriev I.V."/>
            <person name="Lindberg D.R."/>
            <person name="Seaver E.C."/>
            <person name="Weisblat D.A."/>
            <person name="Putnam N.H."/>
            <person name="Rokhsar D.S."/>
        </authorList>
    </citation>
    <scope>NUCLEOTIDE SEQUENCE</scope>
</reference>
<feature type="compositionally biased region" description="Basic and acidic residues" evidence="1">
    <location>
        <begin position="288"/>
        <end position="311"/>
    </location>
</feature>
<evidence type="ECO:0000256" key="1">
    <source>
        <dbReference type="SAM" id="MobiDB-lite"/>
    </source>
</evidence>
<evidence type="ECO:0000313" key="4">
    <source>
        <dbReference type="EnsemblMetazoa" id="HelroP181103"/>
    </source>
</evidence>
<dbReference type="KEGG" id="hro:HELRODRAFT_181103"/>
<dbReference type="PANTHER" id="PTHR23179">
    <property type="entry name" value="T-CELL ACTIVATION RHO GTPASE ACTIVATING PROTEIN-RELATED"/>
    <property type="match status" value="1"/>
</dbReference>
<feature type="region of interest" description="Disordered" evidence="1">
    <location>
        <begin position="806"/>
        <end position="835"/>
    </location>
</feature>
<dbReference type="EMBL" id="KB097620">
    <property type="protein sequence ID" value="ESN93357.1"/>
    <property type="molecule type" value="Genomic_DNA"/>
</dbReference>
<name>T1FGL9_HELRO</name>
<dbReference type="Gene3D" id="1.10.555.10">
    <property type="entry name" value="Rho GTPase activation protein"/>
    <property type="match status" value="1"/>
</dbReference>
<dbReference type="Proteomes" id="UP000015101">
    <property type="component" value="Unassembled WGS sequence"/>
</dbReference>
<dbReference type="InParanoid" id="T1FGL9"/>
<keyword evidence="5" id="KW-1185">Reference proteome</keyword>
<dbReference type="SUPFAM" id="SSF48350">
    <property type="entry name" value="GTPase activation domain, GAP"/>
    <property type="match status" value="1"/>
</dbReference>
<dbReference type="HOGENOM" id="CLU_296001_0_0_1"/>
<dbReference type="PROSITE" id="PS50238">
    <property type="entry name" value="RHOGAP"/>
    <property type="match status" value="1"/>
</dbReference>
<evidence type="ECO:0000313" key="5">
    <source>
        <dbReference type="Proteomes" id="UP000015101"/>
    </source>
</evidence>
<reference evidence="4" key="3">
    <citation type="submission" date="2015-06" db="UniProtKB">
        <authorList>
            <consortium name="EnsemblMetazoa"/>
        </authorList>
    </citation>
    <scope>IDENTIFICATION</scope>
</reference>
<evidence type="ECO:0000259" key="2">
    <source>
        <dbReference type="PROSITE" id="PS50238"/>
    </source>
</evidence>
<dbReference type="EMBL" id="AMQM01007466">
    <property type="status" value="NOT_ANNOTATED_CDS"/>
    <property type="molecule type" value="Genomic_DNA"/>
</dbReference>
<feature type="region of interest" description="Disordered" evidence="1">
    <location>
        <begin position="288"/>
        <end position="333"/>
    </location>
</feature>
<dbReference type="AlphaFoldDB" id="T1FGL9"/>
<feature type="compositionally biased region" description="Polar residues" evidence="1">
    <location>
        <begin position="809"/>
        <end position="831"/>
    </location>
</feature>
<organism evidence="4 5">
    <name type="scientific">Helobdella robusta</name>
    <name type="common">Californian leech</name>
    <dbReference type="NCBI Taxonomy" id="6412"/>
    <lineage>
        <taxon>Eukaryota</taxon>
        <taxon>Metazoa</taxon>
        <taxon>Spiralia</taxon>
        <taxon>Lophotrochozoa</taxon>
        <taxon>Annelida</taxon>
        <taxon>Clitellata</taxon>
        <taxon>Hirudinea</taxon>
        <taxon>Rhynchobdellida</taxon>
        <taxon>Glossiphoniidae</taxon>
        <taxon>Helobdella</taxon>
    </lineage>
</organism>
<dbReference type="GeneID" id="20207968"/>
<protein>
    <recommendedName>
        <fullName evidence="2">Rho-GAP domain-containing protein</fullName>
    </recommendedName>
</protein>
<feature type="region of interest" description="Disordered" evidence="1">
    <location>
        <begin position="572"/>
        <end position="603"/>
    </location>
</feature>
<accession>T1FGL9</accession>
<feature type="region of interest" description="Disordered" evidence="1">
    <location>
        <begin position="480"/>
        <end position="529"/>
    </location>
</feature>
<dbReference type="GO" id="GO:0007165">
    <property type="term" value="P:signal transduction"/>
    <property type="evidence" value="ECO:0007669"/>
    <property type="project" value="InterPro"/>
</dbReference>
<dbReference type="RefSeq" id="XP_009028621.1">
    <property type="nucleotide sequence ID" value="XM_009030373.1"/>
</dbReference>
<evidence type="ECO:0000313" key="3">
    <source>
        <dbReference type="EMBL" id="ESN93357.1"/>
    </source>
</evidence>
<feature type="compositionally biased region" description="Polar residues" evidence="1">
    <location>
        <begin position="420"/>
        <end position="432"/>
    </location>
</feature>
<dbReference type="InterPro" id="IPR000198">
    <property type="entry name" value="RhoGAP_dom"/>
</dbReference>
<gene>
    <name evidence="4" type="primary">20207968</name>
    <name evidence="3" type="ORF">HELRODRAFT_181103</name>
</gene>
<dbReference type="PANTHER" id="PTHR23179:SF3">
    <property type="entry name" value="RHO GTPASE-ACTIVATING PROTEIN 20"/>
    <property type="match status" value="1"/>
</dbReference>
<feature type="domain" description="Rho-GAP" evidence="2">
    <location>
        <begin position="1"/>
        <end position="63"/>
    </location>
</feature>
<dbReference type="STRING" id="6412.T1FGL9"/>
<feature type="region of interest" description="Disordered" evidence="1">
    <location>
        <begin position="420"/>
        <end position="448"/>
    </location>
</feature>
<dbReference type="CTD" id="20207968"/>
<sequence>MCVLHKINVNSQINLMTSRNLSVCLSPSILRPSNSVGLSVEAKTIQQANNVVEWLIDSAVEVLGRKECIELFEEVTGHLHGLTEVCGEDSQEGFCTPMPRINTSFLNLKELEDFGKKLTRSNSCEQLDSKYLLPPTPSNFSNNIRASSLDNLDTRGVSQLKKTISPDSGISGSTDESDRKLIESPIFKKEKSLNDAVVQASDDLNRTKEEDDEVQILRCESETSEENDLDVPRIKSFYLNSNSKTKSVVDESNVKEVTDDDSKLSDGMIDIDDDEYFLVEKDLNDLHGGEKKSADISDRRGSQLTSEKKSDSSAITKYDTAKDTDSDNTMTKSSSFLTGVSLSRNTSIVECNSADTEVSIEDKFDEIERFFYSEPANSTPTDTKLFRNMTESKIIFDKILFPAEKIKSYDENANSKFKFQPNQTLEPLPQQQKNKHSPQGEPIQQKPSPKIELKLLELRANGIRKLSPTTNQQLYQEQPIHRQPQNHQPEAEEEPQTPAKLRPLTPNSSHQKLQRQQVERLDVSQNSGGSCLVSSSANVPLPSQASSSSLQAVHSSGDSFKCKNLRQLKQLQFSQQQHNQQQHQLHQQQHNQQPQQQRNQQRQSLLSLIESSHHRLVKSVSSNPGTVAANRNDKVQPGRYHTSMHIDNINNILNSNNNNINITNNAINSDNNTNSNRNISSIYGNRNIGNRDKINKYISSININSMMTDDDARCSSVSSDINYNRINNFYNINDNSYNTLNLGRRAKSPYIVEIDTGTPTKSLNELKLPQSKLAPSHAADRNDSFQKQVDRKALVLSGNRQLNGRFVNSDPSFMERQSASRPDQASFRNQDNGNGVGGVVMKNMEGGARKKFFRTSIQLGSFDTDYITYHDDIPVDDCSVQYRNQSQLQQYHPQLQRQPPAKVLHPEPNSRISQISHYVEDHRATPTFVNINNSLNNNNKLNNNNNTSYNNYNNNQSFQVVNWQTALNSRTKPPRTPNQIFTNDMKLFFSSEHEGVISGKRNDNSSMQLKRSGLWKSTFNL</sequence>
<dbReference type="InterPro" id="IPR008936">
    <property type="entry name" value="Rho_GTPase_activation_prot"/>
</dbReference>
<dbReference type="EnsemblMetazoa" id="HelroT181103">
    <property type="protein sequence ID" value="HelroP181103"/>
    <property type="gene ID" value="HelroG181103"/>
</dbReference>
<feature type="region of interest" description="Disordered" evidence="1">
    <location>
        <begin position="618"/>
        <end position="639"/>
    </location>
</feature>
<reference evidence="5" key="1">
    <citation type="submission" date="2012-12" db="EMBL/GenBank/DDBJ databases">
        <authorList>
            <person name="Hellsten U."/>
            <person name="Grimwood J."/>
            <person name="Chapman J.A."/>
            <person name="Shapiro H."/>
            <person name="Aerts A."/>
            <person name="Otillar R.P."/>
            <person name="Terry A.Y."/>
            <person name="Boore J.L."/>
            <person name="Simakov O."/>
            <person name="Marletaz F."/>
            <person name="Cho S.-J."/>
            <person name="Edsinger-Gonzales E."/>
            <person name="Havlak P."/>
            <person name="Kuo D.-H."/>
            <person name="Larsson T."/>
            <person name="Lv J."/>
            <person name="Arendt D."/>
            <person name="Savage R."/>
            <person name="Osoegawa K."/>
            <person name="de Jong P."/>
            <person name="Lindberg D.R."/>
            <person name="Seaver E.C."/>
            <person name="Weisblat D.A."/>
            <person name="Putnam N.H."/>
            <person name="Grigoriev I.V."/>
            <person name="Rokhsar D.S."/>
        </authorList>
    </citation>
    <scope>NUCLEOTIDE SEQUENCE</scope>
</reference>
<feature type="compositionally biased region" description="Polar residues" evidence="1">
    <location>
        <begin position="505"/>
        <end position="516"/>
    </location>
</feature>